<dbReference type="InterPro" id="IPR009072">
    <property type="entry name" value="Histone-fold"/>
</dbReference>
<organism evidence="4 5">
    <name type="scientific">Chlorella sorokiniana</name>
    <name type="common">Freshwater green alga</name>
    <dbReference type="NCBI Taxonomy" id="3076"/>
    <lineage>
        <taxon>Eukaryota</taxon>
        <taxon>Viridiplantae</taxon>
        <taxon>Chlorophyta</taxon>
        <taxon>core chlorophytes</taxon>
        <taxon>Trebouxiophyceae</taxon>
        <taxon>Chlorellales</taxon>
        <taxon>Chlorellaceae</taxon>
        <taxon>Chlorella clade</taxon>
        <taxon>Chlorella</taxon>
    </lineage>
</organism>
<comment type="caution">
    <text evidence="4">The sequence shown here is derived from an EMBL/GenBank/DDBJ whole genome shotgun (WGS) entry which is preliminary data.</text>
</comment>
<feature type="domain" description="Transcription factor CBF/NF-Y/archaeal histone" evidence="2">
    <location>
        <begin position="1330"/>
        <end position="1393"/>
    </location>
</feature>
<keyword evidence="5" id="KW-1185">Reference proteome</keyword>
<keyword evidence="4" id="KW-0282">Flagellum</keyword>
<evidence type="ECO:0000259" key="3">
    <source>
        <dbReference type="Pfam" id="PF08385"/>
    </source>
</evidence>
<gene>
    <name evidence="4" type="ORF">C2E21_4749</name>
</gene>
<keyword evidence="4" id="KW-0966">Cell projection</keyword>
<feature type="region of interest" description="Disordered" evidence="1">
    <location>
        <begin position="1478"/>
        <end position="1533"/>
    </location>
</feature>
<feature type="compositionally biased region" description="Low complexity" evidence="1">
    <location>
        <begin position="832"/>
        <end position="852"/>
    </location>
</feature>
<evidence type="ECO:0000313" key="5">
    <source>
        <dbReference type="Proteomes" id="UP000239899"/>
    </source>
</evidence>
<dbReference type="PANTHER" id="PTHR22878">
    <property type="entry name" value="DYNEIN HEAVY CHAIN 6, AXONEMAL-LIKE-RELATED"/>
    <property type="match status" value="1"/>
</dbReference>
<dbReference type="Pfam" id="PF08385">
    <property type="entry name" value="DHC_N1"/>
    <property type="match status" value="1"/>
</dbReference>
<feature type="compositionally biased region" description="Low complexity" evidence="1">
    <location>
        <begin position="1286"/>
        <end position="1297"/>
    </location>
</feature>
<dbReference type="STRING" id="3076.A0A2P6TQW4"/>
<dbReference type="SUPFAM" id="SSF47113">
    <property type="entry name" value="Histone-fold"/>
    <property type="match status" value="1"/>
</dbReference>
<dbReference type="GO" id="GO:0045505">
    <property type="term" value="F:dynein intermediate chain binding"/>
    <property type="evidence" value="ECO:0007669"/>
    <property type="project" value="InterPro"/>
</dbReference>
<feature type="region of interest" description="Disordered" evidence="1">
    <location>
        <begin position="662"/>
        <end position="684"/>
    </location>
</feature>
<feature type="region of interest" description="Disordered" evidence="1">
    <location>
        <begin position="824"/>
        <end position="880"/>
    </location>
</feature>
<dbReference type="GO" id="GO:0051959">
    <property type="term" value="F:dynein light intermediate chain binding"/>
    <property type="evidence" value="ECO:0007669"/>
    <property type="project" value="InterPro"/>
</dbReference>
<dbReference type="OrthoDB" id="513029at2759"/>
<dbReference type="Gene3D" id="1.10.20.10">
    <property type="entry name" value="Histone, subunit A"/>
    <property type="match status" value="1"/>
</dbReference>
<dbReference type="EMBL" id="LHPG02000008">
    <property type="protein sequence ID" value="PRW56454.1"/>
    <property type="molecule type" value="Genomic_DNA"/>
</dbReference>
<dbReference type="Pfam" id="PF00808">
    <property type="entry name" value="CBFD_NFYB_HMF"/>
    <property type="match status" value="1"/>
</dbReference>
<protein>
    <submittedName>
        <fullName evidence="4">Flagellar inner arm dynein 1 heavy chain alpha</fullName>
    </submittedName>
</protein>
<evidence type="ECO:0000256" key="1">
    <source>
        <dbReference type="SAM" id="MobiDB-lite"/>
    </source>
</evidence>
<reference evidence="4 5" key="1">
    <citation type="journal article" date="2018" name="Plant J.">
        <title>Genome sequences of Chlorella sorokiniana UTEX 1602 and Micractinium conductrix SAG 241.80: implications to maltose excretion by a green alga.</title>
        <authorList>
            <person name="Arriola M.B."/>
            <person name="Velmurugan N."/>
            <person name="Zhang Y."/>
            <person name="Plunkett M.H."/>
            <person name="Hondzo H."/>
            <person name="Barney B.M."/>
        </authorList>
    </citation>
    <scope>NUCLEOTIDE SEQUENCE [LARGE SCALE GENOMIC DNA]</scope>
    <source>
        <strain evidence="5">UTEX 1602</strain>
    </source>
</reference>
<sequence length="1555" mass="165524">MSAAQLLAEAAAGLLGAPSGCPTVNCKRLGAWAAGAQGDWQLHACEPHAIPSDLLGCPAVGFLRPSCAPAAGPLQLEEVQAAAAAAILLPEGPSLTSLHQLLQHVVAPLLEAQQEEQQQGQPGAWQLTSGGAAAASTAELLAAPHRFAAQVAAAAKHCSSEAAVVRLPVLPPGLELADTAAAAASEEAVLACEQCMEEWVQAVAELLQREGTAQPEGPSPLAELAHWQARAEAYGGLLEQLSVPAVRAAQAVVQRGSMDANLAAGFHAQLTELTRLALEARDNARILATMERHLRVLEAGSMQAAADALAPMLNALRMIWVISRHYSDDVHMSGLLERIAGSIQARLRFFVVGWQRRLDGTLDIHAMFAAPAAESLALVRTCRAVAEGWQAHYLAMREQLEASGHPARWEFSRSLLFEKTNYAAEVCGELEGMLGAVDDFRAFLGPELKTVTGDPGVIDEVSVMVQAMVEPVAGTAFHPFNKAHAAEWRAVRARFARDADDIQLATRDLVDTCFRKLRSVDAAAQLLHSFQRIQAQGAMQQQMADKLAAVLEHFIHEIQTVRRLFEEGRDNPPLTRNQPPVAGAIRWCRSLLGRVRRTWVRLQALSSKVEELDAGRRAAAAMTELARSMLQYEKGRFEQWSTTVDAAVTAGLQQPLLARQEPLDGSSAGMSSAASRPGGNAGSSDRIVVNFPPGLLQLMREAKYLDQLGCAVPQLAVNLALQEGQLREHFRELGAALERHRAAAASLQTVERALLCEQLAALEGALQPGLARLNWTSLTIPQFVEGVNKAVDHFSALVGQVQKNTAQIERTLYAITRARLLPPDAPAPAAAPKPAAAAQGAAAGSEPAQQPASDSSAGQADKQGATEPAEGQGGSPDVPDLQEWYEEFEQHRQQVVEGLVARYRGVGPLLVKVEELVAGTSTGKSPRLAGYYAYWERRLFGAVSSMVVSGLQAFHTRLAACRASGEATEAAGNADSSQPGKPPLFRVSLALLASEVVVFPSTAEASKQLGRLLRNLVESAKPFHRWMDGTCIEAPEQYVYGEDAEPFTFSFFSDVSQSPAVIKNMLQAQHEVQRAAAGVAKVAERWRAFAPLWKLDRAAALSKLRSRRPSLAAAEDKMGQYHQLGQDAWAAGGDCDVLFIRVRCSTLAAAVRVEAQAWVRGIAGVLAEGDAAQLEALQQQAAGLLATVQLQPQEEADVARITGAVEEAQAAAAAATAACEELEESCRARLQYAAPVDAEPMREELVRIAGLQTAWRQLAAAAAERQAQGVELAPQPPVASEATETAPPSGVPSAASSRLGSARLASGQCTPHRFVADCTSSPPTMDDVGLPKSSLQKAIKDALPANMRIAGDASELLVQACNQFVHLISTQANDISERDKRSTISPEHVIKALEELEFGAQYVEAARAALEEWKVENKEHHGKMQNRKQGSGLTQEQLIELQQKLFEEARAATLSGPLPSMVVADVVAAVAAEQPGEGAAAGTAAEAAGQQQQQQQEQQQEQPGSAAAAAPEQPAEQQQQQAAAAQQLAGEAAAVEVVDDDAALSDDEEVQAAVA</sequence>
<evidence type="ECO:0000259" key="2">
    <source>
        <dbReference type="Pfam" id="PF00808"/>
    </source>
</evidence>
<name>A0A2P6TQW4_CHLSO</name>
<feature type="region of interest" description="Disordered" evidence="1">
    <location>
        <begin position="1268"/>
        <end position="1297"/>
    </location>
</feature>
<dbReference type="Proteomes" id="UP000239899">
    <property type="component" value="Unassembled WGS sequence"/>
</dbReference>
<dbReference type="PANTHER" id="PTHR22878:SF63">
    <property type="entry name" value="DYNEIN AXONEMAL HEAVY CHAIN 10"/>
    <property type="match status" value="1"/>
</dbReference>
<dbReference type="InterPro" id="IPR003958">
    <property type="entry name" value="CBFA_NFYB_domain"/>
</dbReference>
<feature type="domain" description="Dynein heavy chain tail" evidence="3">
    <location>
        <begin position="192"/>
        <end position="783"/>
    </location>
</feature>
<keyword evidence="4" id="KW-0969">Cilium</keyword>
<accession>A0A2P6TQW4</accession>
<dbReference type="InterPro" id="IPR013594">
    <property type="entry name" value="Dynein_heavy_tail"/>
</dbReference>
<dbReference type="CDD" id="cd22905">
    <property type="entry name" value="HFD_Dr1"/>
    <property type="match status" value="1"/>
</dbReference>
<feature type="compositionally biased region" description="Low complexity" evidence="1">
    <location>
        <begin position="665"/>
        <end position="678"/>
    </location>
</feature>
<dbReference type="InterPro" id="IPR026983">
    <property type="entry name" value="DHC"/>
</dbReference>
<dbReference type="GO" id="GO:0007018">
    <property type="term" value="P:microtubule-based movement"/>
    <property type="evidence" value="ECO:0007669"/>
    <property type="project" value="InterPro"/>
</dbReference>
<dbReference type="GO" id="GO:0030286">
    <property type="term" value="C:dynein complex"/>
    <property type="evidence" value="ECO:0007669"/>
    <property type="project" value="InterPro"/>
</dbReference>
<evidence type="ECO:0000313" key="4">
    <source>
        <dbReference type="EMBL" id="PRW56454.1"/>
    </source>
</evidence>
<proteinExistence type="predicted"/>
<dbReference type="GO" id="GO:0046982">
    <property type="term" value="F:protein heterodimerization activity"/>
    <property type="evidence" value="ECO:0007669"/>
    <property type="project" value="InterPro"/>
</dbReference>